<dbReference type="Gramene" id="ERM93930">
    <property type="protein sequence ID" value="ERM93930"/>
    <property type="gene ID" value="AMTR_s00137p00084070"/>
</dbReference>
<sequence>MLWDVFCGTFWDQLGDAHLGKGALDGMKHVLQKVRTWWRLFFVLLVRSIWKEREILKLNGTMLSADVQMLAAQEDGRHHRPALGLFGPVWYGGLGRVLRHPWPFW</sequence>
<evidence type="ECO:0000313" key="1">
    <source>
        <dbReference type="EMBL" id="ERM93930.1"/>
    </source>
</evidence>
<dbReference type="Proteomes" id="UP000017836">
    <property type="component" value="Unassembled WGS sequence"/>
</dbReference>
<reference evidence="2" key="1">
    <citation type="journal article" date="2013" name="Science">
        <title>The Amborella genome and the evolution of flowering plants.</title>
        <authorList>
            <consortium name="Amborella Genome Project"/>
        </authorList>
    </citation>
    <scope>NUCLEOTIDE SEQUENCE [LARGE SCALE GENOMIC DNA]</scope>
</reference>
<keyword evidence="2" id="KW-1185">Reference proteome</keyword>
<organism evidence="1 2">
    <name type="scientific">Amborella trichopoda</name>
    <dbReference type="NCBI Taxonomy" id="13333"/>
    <lineage>
        <taxon>Eukaryota</taxon>
        <taxon>Viridiplantae</taxon>
        <taxon>Streptophyta</taxon>
        <taxon>Embryophyta</taxon>
        <taxon>Tracheophyta</taxon>
        <taxon>Spermatophyta</taxon>
        <taxon>Magnoliopsida</taxon>
        <taxon>Amborellales</taxon>
        <taxon>Amborellaceae</taxon>
        <taxon>Amborella</taxon>
    </lineage>
</organism>
<accession>W1NFH7</accession>
<protein>
    <submittedName>
        <fullName evidence="1">Uncharacterized protein</fullName>
    </submittedName>
</protein>
<proteinExistence type="predicted"/>
<dbReference type="HOGENOM" id="CLU_2240267_0_0_1"/>
<evidence type="ECO:0000313" key="2">
    <source>
        <dbReference type="Proteomes" id="UP000017836"/>
    </source>
</evidence>
<dbReference type="EMBL" id="KI397541">
    <property type="protein sequence ID" value="ERM93930.1"/>
    <property type="molecule type" value="Genomic_DNA"/>
</dbReference>
<dbReference type="AlphaFoldDB" id="W1NFH7"/>
<gene>
    <name evidence="1" type="ORF">AMTR_s00137p00084070</name>
</gene>
<name>W1NFH7_AMBTC</name>